<sequence>MVTQRGRKGLSLAAVGVVAALSLSACAGGGAPAAEESQGPVELRMSWWGSDARHEVTNEVLDLFEEKNPGITVVRDFGGFDGYLDKITTQYTGGNSPDVVQLYNEVLREFASRGQTADLNTAIEGGELSLDGWPDDLVETNTIDGQLSALPFGLSTHAFIFDEARSAELGVEVPAEDYSWDDLKEYATAISTASGGALYGVTDLSHSYQVFEVWAKQNKEEFLTAEGIGFTADTLVDYWDYWADMRAAKAATPPDVTSEYASPYDAVIQGTAASTFLFANQYAGVVSNSGNPLALLRMPGEAKNPGQYLRTAMNLLVSSQSKHPAEAALLVNFLLNDPEANAILGIERGVPANGNVVKAATENVDENNAKAIALIESVREHGAAAPVPAPTGSGTVNTLFTEFAQQVQFGSLSSKDAADQFIAQAKSELG</sequence>
<evidence type="ECO:0000313" key="2">
    <source>
        <dbReference type="EMBL" id="GLK01188.1"/>
    </source>
</evidence>
<dbReference type="AlphaFoldDB" id="A0A9W6HRI1"/>
<dbReference type="SUPFAM" id="SSF53850">
    <property type="entry name" value="Periplasmic binding protein-like II"/>
    <property type="match status" value="1"/>
</dbReference>
<protein>
    <submittedName>
        <fullName evidence="2">Sugar ABC transporter substrate-binding protein</fullName>
    </submittedName>
</protein>
<evidence type="ECO:0000256" key="1">
    <source>
        <dbReference type="SAM" id="SignalP"/>
    </source>
</evidence>
<dbReference type="Gene3D" id="3.40.190.10">
    <property type="entry name" value="Periplasmic binding protein-like II"/>
    <property type="match status" value="2"/>
</dbReference>
<dbReference type="PROSITE" id="PS51257">
    <property type="entry name" value="PROKAR_LIPOPROTEIN"/>
    <property type="match status" value="1"/>
</dbReference>
<comment type="caution">
    <text evidence="2">The sequence shown here is derived from an EMBL/GenBank/DDBJ whole genome shotgun (WGS) entry which is preliminary data.</text>
</comment>
<keyword evidence="3" id="KW-1185">Reference proteome</keyword>
<dbReference type="PANTHER" id="PTHR43649">
    <property type="entry name" value="ARABINOSE-BINDING PROTEIN-RELATED"/>
    <property type="match status" value="1"/>
</dbReference>
<reference evidence="2" key="1">
    <citation type="journal article" date="2014" name="Int. J. Syst. Evol. Microbiol.">
        <title>Complete genome sequence of Corynebacterium casei LMG S-19264T (=DSM 44701T), isolated from a smear-ripened cheese.</title>
        <authorList>
            <consortium name="US DOE Joint Genome Institute (JGI-PGF)"/>
            <person name="Walter F."/>
            <person name="Albersmeier A."/>
            <person name="Kalinowski J."/>
            <person name="Ruckert C."/>
        </authorList>
    </citation>
    <scope>NUCLEOTIDE SEQUENCE</scope>
    <source>
        <strain evidence="2">VKM Ac-1958</strain>
    </source>
</reference>
<dbReference type="Proteomes" id="UP001142325">
    <property type="component" value="Unassembled WGS sequence"/>
</dbReference>
<dbReference type="EMBL" id="BSET01000001">
    <property type="protein sequence ID" value="GLK01188.1"/>
    <property type="molecule type" value="Genomic_DNA"/>
</dbReference>
<evidence type="ECO:0000313" key="3">
    <source>
        <dbReference type="Proteomes" id="UP001142325"/>
    </source>
</evidence>
<dbReference type="InterPro" id="IPR050490">
    <property type="entry name" value="Bact_solute-bd_prot1"/>
</dbReference>
<organism evidence="2 3">
    <name type="scientific">Microbacterium keratanolyticum</name>
    <dbReference type="NCBI Taxonomy" id="67574"/>
    <lineage>
        <taxon>Bacteria</taxon>
        <taxon>Bacillati</taxon>
        <taxon>Actinomycetota</taxon>
        <taxon>Actinomycetes</taxon>
        <taxon>Micrococcales</taxon>
        <taxon>Microbacteriaceae</taxon>
        <taxon>Microbacterium</taxon>
    </lineage>
</organism>
<keyword evidence="1" id="KW-0732">Signal</keyword>
<dbReference type="PANTHER" id="PTHR43649:SF11">
    <property type="entry name" value="ABC TRANSPORTER SUBSTRATE-BINDING PROTEIN YESO-RELATED"/>
    <property type="match status" value="1"/>
</dbReference>
<gene>
    <name evidence="2" type="ORF">GCM10017596_09030</name>
</gene>
<reference evidence="2" key="2">
    <citation type="submission" date="2023-01" db="EMBL/GenBank/DDBJ databases">
        <authorList>
            <person name="Sun Q."/>
            <person name="Evtushenko L."/>
        </authorList>
    </citation>
    <scope>NUCLEOTIDE SEQUENCE</scope>
    <source>
        <strain evidence="2">VKM Ac-1958</strain>
    </source>
</reference>
<name>A0A9W6HRI1_9MICO</name>
<feature type="signal peptide" evidence="1">
    <location>
        <begin position="1"/>
        <end position="27"/>
    </location>
</feature>
<dbReference type="Pfam" id="PF13416">
    <property type="entry name" value="SBP_bac_8"/>
    <property type="match status" value="1"/>
</dbReference>
<dbReference type="InterPro" id="IPR006059">
    <property type="entry name" value="SBP"/>
</dbReference>
<accession>A0A9W6HRI1</accession>
<feature type="chain" id="PRO_5040768678" evidence="1">
    <location>
        <begin position="28"/>
        <end position="430"/>
    </location>
</feature>
<proteinExistence type="predicted"/>